<evidence type="ECO:0000313" key="2">
    <source>
        <dbReference type="EMBL" id="PGH12275.1"/>
    </source>
</evidence>
<dbReference type="AlphaFoldDB" id="A0A2B7XTK5"/>
<dbReference type="Pfam" id="PF24809">
    <property type="entry name" value="DUF7708"/>
    <property type="match status" value="1"/>
</dbReference>
<name>A0A2B7XTK5_POLH7</name>
<dbReference type="EMBL" id="PDNA01000120">
    <property type="protein sequence ID" value="PGH12275.1"/>
    <property type="molecule type" value="Genomic_DNA"/>
</dbReference>
<protein>
    <recommendedName>
        <fullName evidence="1">DUF7708 domain-containing protein</fullName>
    </recommendedName>
</protein>
<proteinExistence type="predicted"/>
<evidence type="ECO:0000259" key="1">
    <source>
        <dbReference type="Pfam" id="PF24809"/>
    </source>
</evidence>
<keyword evidence="3" id="KW-1185">Reference proteome</keyword>
<sequence>MALAWSRLQLNKICILEGKWEEGHACAEKLNDVDRRYLEEIQTYEAFKAKIPEIQNRIGRRSLLSNLAPFMSFLKNFLALLAISMDPTPFETTMIWGILSLAIQAASGMSTILSETIAMLDGLGRDLEILEIHERSFEDNPNMAQDPVEIFVEIIEFWTRAIHFFRRNTFGNTIIPLSRSIHSRLTIFDLTRINRHAVLATRETRL</sequence>
<reference evidence="2 3" key="1">
    <citation type="submission" date="2017-10" db="EMBL/GenBank/DDBJ databases">
        <title>Comparative genomics in systemic dimorphic fungi from Ajellomycetaceae.</title>
        <authorList>
            <person name="Munoz J.F."/>
            <person name="Mcewen J.G."/>
            <person name="Clay O.K."/>
            <person name="Cuomo C.A."/>
        </authorList>
    </citation>
    <scope>NUCLEOTIDE SEQUENCE [LARGE SCALE GENOMIC DNA]</scope>
    <source>
        <strain evidence="2 3">UAMH7299</strain>
    </source>
</reference>
<dbReference type="Proteomes" id="UP000224634">
    <property type="component" value="Unassembled WGS sequence"/>
</dbReference>
<organism evidence="2 3">
    <name type="scientific">Polytolypa hystricis (strain UAMH7299)</name>
    <dbReference type="NCBI Taxonomy" id="1447883"/>
    <lineage>
        <taxon>Eukaryota</taxon>
        <taxon>Fungi</taxon>
        <taxon>Dikarya</taxon>
        <taxon>Ascomycota</taxon>
        <taxon>Pezizomycotina</taxon>
        <taxon>Eurotiomycetes</taxon>
        <taxon>Eurotiomycetidae</taxon>
        <taxon>Onygenales</taxon>
        <taxon>Onygenales incertae sedis</taxon>
        <taxon>Polytolypa</taxon>
    </lineage>
</organism>
<feature type="domain" description="DUF7708" evidence="1">
    <location>
        <begin position="69"/>
        <end position="181"/>
    </location>
</feature>
<dbReference type="InterPro" id="IPR056125">
    <property type="entry name" value="DUF7708"/>
</dbReference>
<comment type="caution">
    <text evidence="2">The sequence shown here is derived from an EMBL/GenBank/DDBJ whole genome shotgun (WGS) entry which is preliminary data.</text>
</comment>
<evidence type="ECO:0000313" key="3">
    <source>
        <dbReference type="Proteomes" id="UP000224634"/>
    </source>
</evidence>
<accession>A0A2B7XTK5</accession>
<gene>
    <name evidence="2" type="ORF">AJ80_06789</name>
</gene>
<dbReference type="OrthoDB" id="6161812at2759"/>